<reference evidence="2" key="1">
    <citation type="journal article" date="2011" name="Nat. Biotechnol.">
        <title>The genomic sequence of the Chinese hamster ovary (CHO)-K1 cell line.</title>
        <authorList>
            <person name="Xu X."/>
            <person name="Nagarajan H."/>
            <person name="Lewis N.E."/>
            <person name="Pan S."/>
            <person name="Cai Z."/>
            <person name="Liu X."/>
            <person name="Chen W."/>
            <person name="Xie M."/>
            <person name="Wang W."/>
            <person name="Hammond S."/>
            <person name="Andersen M.R."/>
            <person name="Neff N."/>
            <person name="Passarelli B."/>
            <person name="Koh W."/>
            <person name="Fan H.C."/>
            <person name="Wang J."/>
            <person name="Gui Y."/>
            <person name="Lee K.H."/>
            <person name="Betenbaugh M.J."/>
            <person name="Quake S.R."/>
            <person name="Famili I."/>
            <person name="Palsson B.O."/>
            <person name="Wang J."/>
        </authorList>
    </citation>
    <scope>NUCLEOTIDE SEQUENCE [LARGE SCALE GENOMIC DNA]</scope>
    <source>
        <strain evidence="2">CHO K1 cell line</strain>
    </source>
</reference>
<organism evidence="1 2">
    <name type="scientific">Cricetulus griseus</name>
    <name type="common">Chinese hamster</name>
    <name type="synonym">Cricetulus barabensis griseus</name>
    <dbReference type="NCBI Taxonomy" id="10029"/>
    <lineage>
        <taxon>Eukaryota</taxon>
        <taxon>Metazoa</taxon>
        <taxon>Chordata</taxon>
        <taxon>Craniata</taxon>
        <taxon>Vertebrata</taxon>
        <taxon>Euteleostomi</taxon>
        <taxon>Mammalia</taxon>
        <taxon>Eutheria</taxon>
        <taxon>Euarchontoglires</taxon>
        <taxon>Glires</taxon>
        <taxon>Rodentia</taxon>
        <taxon>Myomorpha</taxon>
        <taxon>Muroidea</taxon>
        <taxon>Cricetidae</taxon>
        <taxon>Cricetinae</taxon>
        <taxon>Cricetulus</taxon>
    </lineage>
</organism>
<dbReference type="InParanoid" id="G3IQA3"/>
<name>G3IQA3_CRIGR</name>
<dbReference type="GlyGen" id="G3IQA3">
    <property type="glycosylation" value="1 site"/>
</dbReference>
<sequence>MDGNGARLASSDRNFAGISGRPTSAWLQVASATRFPSSLARCKSSSRFPVTAAQSQHSSLPVGFSTPILPTSGYGQAAPRLQVSGCR</sequence>
<evidence type="ECO:0000313" key="2">
    <source>
        <dbReference type="Proteomes" id="UP000001075"/>
    </source>
</evidence>
<evidence type="ECO:0000313" key="1">
    <source>
        <dbReference type="EMBL" id="EGW15285.1"/>
    </source>
</evidence>
<dbReference type="EMBL" id="JH046758">
    <property type="protein sequence ID" value="EGW15285.1"/>
    <property type="molecule type" value="Genomic_DNA"/>
</dbReference>
<protein>
    <submittedName>
        <fullName evidence="1">Uncharacterized protein</fullName>
    </submittedName>
</protein>
<dbReference type="Proteomes" id="UP000001075">
    <property type="component" value="Unassembled WGS sequence"/>
</dbReference>
<accession>G3IQA3</accession>
<proteinExistence type="predicted"/>
<dbReference type="AlphaFoldDB" id="G3IQA3"/>
<gene>
    <name evidence="1" type="ORF">I79_026207</name>
</gene>